<dbReference type="PANTHER" id="PTHR15749">
    <property type="entry name" value="FANCONI-ASSOCIATED NUCLEASE 1"/>
    <property type="match status" value="1"/>
</dbReference>
<dbReference type="Pfam" id="PF08774">
    <property type="entry name" value="VRR_NUC"/>
    <property type="match status" value="1"/>
</dbReference>
<feature type="domain" description="VRR-NUC" evidence="6">
    <location>
        <begin position="497"/>
        <end position="613"/>
    </location>
</feature>
<evidence type="ECO:0000256" key="2">
    <source>
        <dbReference type="ARBA" id="ARBA00022722"/>
    </source>
</evidence>
<accession>A0AAP4WUZ5</accession>
<dbReference type="InterPro" id="IPR049125">
    <property type="entry name" value="FAN1-like_WH"/>
</dbReference>
<protein>
    <submittedName>
        <fullName evidence="7">VRR-NUC domain-containing protein</fullName>
    </submittedName>
</protein>
<reference evidence="7" key="1">
    <citation type="submission" date="2023-07" db="EMBL/GenBank/DDBJ databases">
        <title>Genome content predicts the carbon catabolic preferences of heterotrophic bacteria.</title>
        <authorList>
            <person name="Gralka M."/>
        </authorList>
    </citation>
    <scope>NUCLEOTIDE SEQUENCE</scope>
    <source>
        <strain evidence="7">C2R13</strain>
    </source>
</reference>
<keyword evidence="5" id="KW-0460">Magnesium</keyword>
<comment type="caution">
    <text evidence="7">The sequence shown here is derived from an EMBL/GenBank/DDBJ whole genome shotgun (WGS) entry which is preliminary data.</text>
</comment>
<evidence type="ECO:0000256" key="4">
    <source>
        <dbReference type="ARBA" id="ARBA00022801"/>
    </source>
</evidence>
<dbReference type="GO" id="GO:0046872">
    <property type="term" value="F:metal ion binding"/>
    <property type="evidence" value="ECO:0007669"/>
    <property type="project" value="UniProtKB-KW"/>
</dbReference>
<dbReference type="AlphaFoldDB" id="A0AAP4WUZ5"/>
<evidence type="ECO:0000256" key="5">
    <source>
        <dbReference type="ARBA" id="ARBA00022842"/>
    </source>
</evidence>
<evidence type="ECO:0000259" key="6">
    <source>
        <dbReference type="SMART" id="SM00990"/>
    </source>
</evidence>
<dbReference type="GO" id="GO:0036297">
    <property type="term" value="P:interstrand cross-link repair"/>
    <property type="evidence" value="ECO:0007669"/>
    <property type="project" value="InterPro"/>
</dbReference>
<dbReference type="RefSeq" id="WP_303593180.1">
    <property type="nucleotide sequence ID" value="NZ_JAUORK010000005.1"/>
</dbReference>
<proteinExistence type="predicted"/>
<dbReference type="PANTHER" id="PTHR15749:SF4">
    <property type="entry name" value="FANCONI-ASSOCIATED NUCLEASE 1"/>
    <property type="match status" value="1"/>
</dbReference>
<dbReference type="InterPro" id="IPR033315">
    <property type="entry name" value="Fan1-like"/>
</dbReference>
<evidence type="ECO:0000313" key="7">
    <source>
        <dbReference type="EMBL" id="MDO6671540.1"/>
    </source>
</evidence>
<dbReference type="EMBL" id="JAUORK010000005">
    <property type="protein sequence ID" value="MDO6671540.1"/>
    <property type="molecule type" value="Genomic_DNA"/>
</dbReference>
<dbReference type="Pfam" id="PF21315">
    <property type="entry name" value="FAN1_HTH"/>
    <property type="match status" value="1"/>
</dbReference>
<name>A0AAP4WUZ5_9GAMM</name>
<comment type="cofactor">
    <cofactor evidence="1">
        <name>Mg(2+)</name>
        <dbReference type="ChEBI" id="CHEBI:18420"/>
    </cofactor>
</comment>
<keyword evidence="3" id="KW-0479">Metal-binding</keyword>
<organism evidence="7 8">
    <name type="scientific">Cobetia amphilecti</name>
    <dbReference type="NCBI Taxonomy" id="1055104"/>
    <lineage>
        <taxon>Bacteria</taxon>
        <taxon>Pseudomonadati</taxon>
        <taxon>Pseudomonadota</taxon>
        <taxon>Gammaproteobacteria</taxon>
        <taxon>Oceanospirillales</taxon>
        <taxon>Halomonadaceae</taxon>
        <taxon>Cobetia</taxon>
    </lineage>
</organism>
<dbReference type="InterPro" id="IPR014883">
    <property type="entry name" value="VRR_NUC"/>
</dbReference>
<gene>
    <name evidence="7" type="ORF">Q4535_05350</name>
</gene>
<dbReference type="GO" id="GO:0004518">
    <property type="term" value="F:nuclease activity"/>
    <property type="evidence" value="ECO:0007669"/>
    <property type="project" value="UniProtKB-KW"/>
</dbReference>
<dbReference type="SMART" id="SM00990">
    <property type="entry name" value="VRR_NUC"/>
    <property type="match status" value="1"/>
</dbReference>
<dbReference type="GO" id="GO:0016788">
    <property type="term" value="F:hydrolase activity, acting on ester bonds"/>
    <property type="evidence" value="ECO:0007669"/>
    <property type="project" value="InterPro"/>
</dbReference>
<keyword evidence="2" id="KW-0540">Nuclease</keyword>
<evidence type="ECO:0000313" key="8">
    <source>
        <dbReference type="Proteomes" id="UP001170481"/>
    </source>
</evidence>
<dbReference type="Proteomes" id="UP001170481">
    <property type="component" value="Unassembled WGS sequence"/>
</dbReference>
<sequence>MQAAPLDNPRYYLANFDTLIDWVCQCHADLLTEAERATVDAITRLPDASRALLVRLLMRKGDHFERSQLHYPEIGAIEAASQPLITPLADSATPDGLCRHNADLTLDEMLALVTLPRLRAAFAELPRSTPKRRMHDAISELLGDVTPRPLPAWLYDPAADTLSVGLGELSRRLSLMFFGNLRQNLSDFVLSELGLLRCETVALSPASRAFTHRWEVDRYLSLEQLREDWQQASERQGRTANAELERHWQRIVAALDATPSAAANEIHSEPFATHQLSDAHATDAHATDGRAIDDRANAWLAQRRDRLRFSLARDAERQGWHQAAARQYACLEDSAYAPRAMPRRVRALELSGDISAAHALASERLARAEITLGEQLALERALPRLCRDFGLPAPRRAKAPTTPQITLTVPDLATSTADCIHGVERAAAHALATPQAPVFYVENGLIPALFTLLCWEALFAPLPGAFFHAFHTGPADLYRPDFVSRRQAAFETCFARLKDESYRAVIRERHQQKQGIQAPFVHWELLSEELLNHALDCISPAHLEACFRHLLANPREHRAGLPDLIQFFPEHSSDRYRLIEVKAPTDRLQDNQRQWLALFARHAIPALECRVEWLSATEASADECSQHKAPPAS</sequence>
<evidence type="ECO:0000256" key="3">
    <source>
        <dbReference type="ARBA" id="ARBA00022723"/>
    </source>
</evidence>
<evidence type="ECO:0000256" key="1">
    <source>
        <dbReference type="ARBA" id="ARBA00001946"/>
    </source>
</evidence>
<keyword evidence="4" id="KW-0378">Hydrolase</keyword>